<dbReference type="Proteomes" id="UP000292452">
    <property type="component" value="Unassembled WGS sequence"/>
</dbReference>
<comment type="caution">
    <text evidence="3">The sequence shown here is derived from an EMBL/GenBank/DDBJ whole genome shotgun (WGS) entry which is preliminary data.</text>
</comment>
<evidence type="ECO:0000313" key="3">
    <source>
        <dbReference type="EMBL" id="TBO54801.1"/>
    </source>
</evidence>
<feature type="domain" description="Bulb-type lectin" evidence="2">
    <location>
        <begin position="177"/>
        <end position="287"/>
    </location>
</feature>
<gene>
    <name evidence="3" type="ORF">EYS09_36620</name>
</gene>
<evidence type="ECO:0000259" key="2">
    <source>
        <dbReference type="PROSITE" id="PS50927"/>
    </source>
</evidence>
<organism evidence="3 4">
    <name type="scientific">Streptomyces kasugaensis</name>
    <dbReference type="NCBI Taxonomy" id="1946"/>
    <lineage>
        <taxon>Bacteria</taxon>
        <taxon>Bacillati</taxon>
        <taxon>Actinomycetota</taxon>
        <taxon>Actinomycetes</taxon>
        <taxon>Kitasatosporales</taxon>
        <taxon>Streptomycetaceae</taxon>
        <taxon>Streptomyces</taxon>
    </lineage>
</organism>
<dbReference type="EMBL" id="SIXH01000698">
    <property type="protein sequence ID" value="TBO54801.1"/>
    <property type="molecule type" value="Genomic_DNA"/>
</dbReference>
<dbReference type="SMART" id="SM00108">
    <property type="entry name" value="B_lectin"/>
    <property type="match status" value="2"/>
</dbReference>
<proteinExistence type="predicted"/>
<dbReference type="InterPro" id="IPR036426">
    <property type="entry name" value="Bulb-type_lectin_dom_sf"/>
</dbReference>
<dbReference type="PROSITE" id="PS50927">
    <property type="entry name" value="BULB_LECTIN"/>
    <property type="match status" value="2"/>
</dbReference>
<keyword evidence="4" id="KW-1185">Reference proteome</keyword>
<dbReference type="Gene3D" id="2.90.10.10">
    <property type="entry name" value="Bulb-type lectin domain"/>
    <property type="match status" value="2"/>
</dbReference>
<accession>A0A4V2JHI8</accession>
<sequence length="296" mass="30981">MRRRLFRGTLISLLAASAVVGLVAVAVAAPVPAADAVDCEPPKDAGVAVLGADGRLDAGAELTSLRKTTSLVMQPDGNLVLYAVTTPGGPKHPLWESKTSGNPGAYAVMQADGNFVVYRKGGGPAAGGALWNSQTYGAKNAKLRLTSDGDLSVWGDNGMTVKWSTRTREFSPTRCAPTPAAPNQYMWAGVSWAQSATVWLVFQDDGDLVIYRKRDGKAIWNSGTSGKGAWTLGMEPDGDLGIRPPDGSEWLWHTGTAGNPGAYALLQDDGNFVVYRKGGGPASGGALWATGTFKNV</sequence>
<feature type="chain" id="PRO_5039388050" description="Bulb-type lectin domain-containing protein" evidence="1">
    <location>
        <begin position="29"/>
        <end position="296"/>
    </location>
</feature>
<dbReference type="InterPro" id="IPR001480">
    <property type="entry name" value="Bulb-type_lectin_dom"/>
</dbReference>
<protein>
    <recommendedName>
        <fullName evidence="2">Bulb-type lectin domain-containing protein</fullName>
    </recommendedName>
</protein>
<evidence type="ECO:0000256" key="1">
    <source>
        <dbReference type="SAM" id="SignalP"/>
    </source>
</evidence>
<keyword evidence="1" id="KW-0732">Signal</keyword>
<name>A0A4V2JHI8_STRKA</name>
<feature type="signal peptide" evidence="1">
    <location>
        <begin position="1"/>
        <end position="28"/>
    </location>
</feature>
<dbReference type="RefSeq" id="WP_131126438.1">
    <property type="nucleotide sequence ID" value="NZ_SIXH01000698.1"/>
</dbReference>
<dbReference type="Gene3D" id="2.90.10.30">
    <property type="match status" value="1"/>
</dbReference>
<dbReference type="AlphaFoldDB" id="A0A4V2JHI8"/>
<feature type="domain" description="Bulb-type lectin" evidence="2">
    <location>
        <begin position="47"/>
        <end position="166"/>
    </location>
</feature>
<evidence type="ECO:0000313" key="4">
    <source>
        <dbReference type="Proteomes" id="UP000292452"/>
    </source>
</evidence>
<dbReference type="SUPFAM" id="SSF51110">
    <property type="entry name" value="alpha-D-mannose-specific plant lectins"/>
    <property type="match status" value="2"/>
</dbReference>
<reference evidence="3 4" key="1">
    <citation type="submission" date="2019-02" db="EMBL/GenBank/DDBJ databases">
        <title>Draft Genome Sequence of Streptomyces sp. AM-2504, identified by 16S rRNA comparative analysis as a Streptomyces Kasugaensis strain.</title>
        <authorList>
            <person name="Napolioni V."/>
            <person name="Giuliodori A.M."/>
            <person name="Spurio R."/>
            <person name="Fabbretti A."/>
        </authorList>
    </citation>
    <scope>NUCLEOTIDE SEQUENCE [LARGE SCALE GENOMIC DNA]</scope>
    <source>
        <strain evidence="3 4">AM-2504</strain>
    </source>
</reference>